<dbReference type="Gene3D" id="3.40.30.10">
    <property type="entry name" value="Glutaredoxin"/>
    <property type="match status" value="1"/>
</dbReference>
<reference evidence="1 2" key="1">
    <citation type="submission" date="2018-05" db="EMBL/GenBank/DDBJ databases">
        <title>Genetic diversity of glacier-inhabiting Cryobacterium bacteria in China and description of Cryobacterium mengkeensis sp. nov. and Arthrobacter glacialis sp. nov.</title>
        <authorList>
            <person name="Liu Q."/>
            <person name="Xin Y.-H."/>
        </authorList>
    </citation>
    <scope>NUCLEOTIDE SEQUENCE [LARGE SCALE GENOMIC DNA]</scope>
    <source>
        <strain evidence="1 2">B7</strain>
    </source>
</reference>
<dbReference type="AlphaFoldDB" id="A0A2V5IXJ5"/>
<protein>
    <submittedName>
        <fullName evidence="1">NrdH-redoxin</fullName>
    </submittedName>
</protein>
<dbReference type="InterPro" id="IPR008554">
    <property type="entry name" value="Glutaredoxin-like"/>
</dbReference>
<organism evidence="1 2">
    <name type="scientific">Arthrobacter psychrolactophilus</name>
    <dbReference type="NCBI Taxonomy" id="92442"/>
    <lineage>
        <taxon>Bacteria</taxon>
        <taxon>Bacillati</taxon>
        <taxon>Actinomycetota</taxon>
        <taxon>Actinomycetes</taxon>
        <taxon>Micrococcales</taxon>
        <taxon>Micrococcaceae</taxon>
        <taxon>Arthrobacter</taxon>
    </lineage>
</organism>
<name>A0A2V5IXJ5_9MICC</name>
<accession>A0A2V5IXJ5</accession>
<sequence>MEPTANVPDARRDDPAVELPVNGARGPLLELVTRSGCHLCEDARAVVTEVAAELGLSWSEVSIDNDAELTAQYGEEVPVVLVDGIQRDFWQIDPVRLRTILSKAVAEN</sequence>
<evidence type="ECO:0000313" key="1">
    <source>
        <dbReference type="EMBL" id="PYI39023.1"/>
    </source>
</evidence>
<dbReference type="EMBL" id="QJVC01000004">
    <property type="protein sequence ID" value="PYI39023.1"/>
    <property type="molecule type" value="Genomic_DNA"/>
</dbReference>
<proteinExistence type="predicted"/>
<dbReference type="SUPFAM" id="SSF52833">
    <property type="entry name" value="Thioredoxin-like"/>
    <property type="match status" value="1"/>
</dbReference>
<dbReference type="Pfam" id="PF05768">
    <property type="entry name" value="Glrx-like"/>
    <property type="match status" value="1"/>
</dbReference>
<keyword evidence="2" id="KW-1185">Reference proteome</keyword>
<comment type="caution">
    <text evidence="1">The sequence shown here is derived from an EMBL/GenBank/DDBJ whole genome shotgun (WGS) entry which is preliminary data.</text>
</comment>
<evidence type="ECO:0000313" key="2">
    <source>
        <dbReference type="Proteomes" id="UP000247980"/>
    </source>
</evidence>
<gene>
    <name evidence="1" type="ORF">CVS30_06845</name>
</gene>
<dbReference type="OrthoDB" id="8779161at2"/>
<dbReference type="InterPro" id="IPR036249">
    <property type="entry name" value="Thioredoxin-like_sf"/>
</dbReference>
<dbReference type="Proteomes" id="UP000247980">
    <property type="component" value="Unassembled WGS sequence"/>
</dbReference>